<keyword evidence="1" id="KW-0732">Signal</keyword>
<reference evidence="3" key="1">
    <citation type="submission" date="2017-05" db="EMBL/GenBank/DDBJ databases">
        <authorList>
            <person name="Barney B.M."/>
        </authorList>
    </citation>
    <scope>NUCLEOTIDE SEQUENCE [LARGE SCALE GENOMIC DNA]</scope>
    <source>
        <strain evidence="3">PSBB022</strain>
    </source>
</reference>
<dbReference type="PANTHER" id="PTHR36920">
    <property type="match status" value="1"/>
</dbReference>
<gene>
    <name evidence="2" type="ORF">CBP51_09185</name>
</gene>
<dbReference type="RefSeq" id="WP_094984621.1">
    <property type="nucleotide sequence ID" value="NZ_NHNI01000001.1"/>
</dbReference>
<feature type="signal peptide" evidence="1">
    <location>
        <begin position="1"/>
        <end position="21"/>
    </location>
</feature>
<protein>
    <recommendedName>
        <fullName evidence="4">OmpW family protein</fullName>
    </recommendedName>
</protein>
<sequence length="215" mass="22350">MRQLVMALVLGSSCVAAASHAHEAGDFLVRVGVAQVAPDASSGSVLGGGVDVEDATGLGFSGTWFATPHIGIEVLAALPFEHDIVGSGALSGVDIGSTKHLPPTVSLQYYPLGEGKFQPYAGIGLNYTTFFDTKSSAALDSALVGDTDISLKDSTGVALQLGADWQLNDNWYLNAAVWKIDIETTARISVDGTQAARVDVTIDPLVFMLGAAYSF</sequence>
<keyword evidence="3" id="KW-1185">Reference proteome</keyword>
<accession>A0A266QCR9</accession>
<dbReference type="Pfam" id="PF03922">
    <property type="entry name" value="OmpW"/>
    <property type="match status" value="1"/>
</dbReference>
<evidence type="ECO:0008006" key="4">
    <source>
        <dbReference type="Google" id="ProtNLM"/>
    </source>
</evidence>
<dbReference type="PANTHER" id="PTHR36920:SF1">
    <property type="entry name" value="OUTER MEMBRANE PROTEIN W"/>
    <property type="match status" value="1"/>
</dbReference>
<dbReference type="AlphaFoldDB" id="A0A266QCR9"/>
<name>A0A266QCR9_9GAMM</name>
<dbReference type="EMBL" id="NHNI01000001">
    <property type="protein sequence ID" value="OZY87141.1"/>
    <property type="molecule type" value="Genomic_DNA"/>
</dbReference>
<dbReference type="SUPFAM" id="SSF56925">
    <property type="entry name" value="OMPA-like"/>
    <property type="match status" value="1"/>
</dbReference>
<dbReference type="GO" id="GO:0055085">
    <property type="term" value="P:transmembrane transport"/>
    <property type="evidence" value="ECO:0007669"/>
    <property type="project" value="TreeGrafter"/>
</dbReference>
<dbReference type="InterPro" id="IPR011250">
    <property type="entry name" value="OMP/PagP_B-barrel"/>
</dbReference>
<comment type="caution">
    <text evidence="2">The sequence shown here is derived from an EMBL/GenBank/DDBJ whole genome shotgun (WGS) entry which is preliminary data.</text>
</comment>
<organism evidence="2 3">
    <name type="scientific">Cellvibrio mixtus</name>
    <dbReference type="NCBI Taxonomy" id="39650"/>
    <lineage>
        <taxon>Bacteria</taxon>
        <taxon>Pseudomonadati</taxon>
        <taxon>Pseudomonadota</taxon>
        <taxon>Gammaproteobacteria</taxon>
        <taxon>Cellvibrionales</taxon>
        <taxon>Cellvibrionaceae</taxon>
        <taxon>Cellvibrio</taxon>
    </lineage>
</organism>
<dbReference type="GO" id="GO:0019867">
    <property type="term" value="C:outer membrane"/>
    <property type="evidence" value="ECO:0007669"/>
    <property type="project" value="InterPro"/>
</dbReference>
<feature type="chain" id="PRO_5012153414" description="OmpW family protein" evidence="1">
    <location>
        <begin position="22"/>
        <end position="215"/>
    </location>
</feature>
<evidence type="ECO:0000313" key="2">
    <source>
        <dbReference type="EMBL" id="OZY87141.1"/>
    </source>
</evidence>
<evidence type="ECO:0000256" key="1">
    <source>
        <dbReference type="SAM" id="SignalP"/>
    </source>
</evidence>
<proteinExistence type="predicted"/>
<evidence type="ECO:0000313" key="3">
    <source>
        <dbReference type="Proteomes" id="UP000216101"/>
    </source>
</evidence>
<dbReference type="InterPro" id="IPR005618">
    <property type="entry name" value="OMPW"/>
</dbReference>
<dbReference type="Gene3D" id="2.40.160.20">
    <property type="match status" value="1"/>
</dbReference>
<dbReference type="Proteomes" id="UP000216101">
    <property type="component" value="Unassembled WGS sequence"/>
</dbReference>